<dbReference type="AlphaFoldDB" id="A0ABD2WZ14"/>
<evidence type="ECO:0000256" key="2">
    <source>
        <dbReference type="SAM" id="SignalP"/>
    </source>
</evidence>
<feature type="domain" description="Menorin-like" evidence="3">
    <location>
        <begin position="35"/>
        <end position="296"/>
    </location>
</feature>
<dbReference type="InterPro" id="IPR019356">
    <property type="entry name" value="Menorin_dom"/>
</dbReference>
<organism evidence="4 5">
    <name type="scientific">Trichogramma kaykai</name>
    <dbReference type="NCBI Taxonomy" id="54128"/>
    <lineage>
        <taxon>Eukaryota</taxon>
        <taxon>Metazoa</taxon>
        <taxon>Ecdysozoa</taxon>
        <taxon>Arthropoda</taxon>
        <taxon>Hexapoda</taxon>
        <taxon>Insecta</taxon>
        <taxon>Pterygota</taxon>
        <taxon>Neoptera</taxon>
        <taxon>Endopterygota</taxon>
        <taxon>Hymenoptera</taxon>
        <taxon>Apocrita</taxon>
        <taxon>Proctotrupomorpha</taxon>
        <taxon>Chalcidoidea</taxon>
        <taxon>Trichogrammatidae</taxon>
        <taxon>Trichogramma</taxon>
    </lineage>
</organism>
<feature type="chain" id="PRO_5044792766" description="Menorin-like domain-containing protein" evidence="2">
    <location>
        <begin position="23"/>
        <end position="330"/>
    </location>
</feature>
<evidence type="ECO:0000313" key="4">
    <source>
        <dbReference type="EMBL" id="KAL3398085.1"/>
    </source>
</evidence>
<sequence length="330" mass="36049">MAHAPITITALLMLALTHSSMSVTVQELFPDVKNNLTLVKWSHAINNKNMLNAALASNETMMIEADVVLGILKTDNNSTPPYPVMGHPPHLQNLDLSLEEFLKHILDAHSKENKKVGMKLDFKSIEAFEASIDIVKKHNITVPLWVNADILEGPVNATTANGAPLAVNAKLFLDGAAKLPQALLSIGWTTRVLSQTGLNATYTGNYTLEQANIMISKLQDSKTNQSVTYPVRACFVANDDKDTDVLGKLLTNSSSNNPTLTVWSAVEDKNVNATKLSEVIKRIGVEKVYLDVPEELYNKLSLNSAINTKNSKLIQFSSLLIAAIASLRIH</sequence>
<protein>
    <recommendedName>
        <fullName evidence="3">Menorin-like domain-containing protein</fullName>
    </recommendedName>
</protein>
<dbReference type="EMBL" id="JBJJXI010000060">
    <property type="protein sequence ID" value="KAL3398085.1"/>
    <property type="molecule type" value="Genomic_DNA"/>
</dbReference>
<feature type="signal peptide" evidence="2">
    <location>
        <begin position="1"/>
        <end position="22"/>
    </location>
</feature>
<evidence type="ECO:0000256" key="1">
    <source>
        <dbReference type="ARBA" id="ARBA00044953"/>
    </source>
</evidence>
<keyword evidence="2" id="KW-0732">Signal</keyword>
<dbReference type="PANTHER" id="PTHR21184:SF6">
    <property type="entry name" value="CONSERVED PLASMA MEMBRANE PROTEIN"/>
    <property type="match status" value="1"/>
</dbReference>
<keyword evidence="5" id="KW-1185">Reference proteome</keyword>
<gene>
    <name evidence="4" type="ORF">TKK_008299</name>
</gene>
<proteinExistence type="inferred from homology"/>
<dbReference type="PANTHER" id="PTHR21184">
    <property type="entry name" value="MENORIN (DENDRITIC BRANCHING PROTEIN)"/>
    <property type="match status" value="1"/>
</dbReference>
<dbReference type="Pfam" id="PF10223">
    <property type="entry name" value="Menorin_N"/>
    <property type="match status" value="1"/>
</dbReference>
<comment type="caution">
    <text evidence="4">The sequence shown here is derived from an EMBL/GenBank/DDBJ whole genome shotgun (WGS) entry which is preliminary data.</text>
</comment>
<evidence type="ECO:0000259" key="3">
    <source>
        <dbReference type="Pfam" id="PF10223"/>
    </source>
</evidence>
<reference evidence="4 5" key="1">
    <citation type="journal article" date="2024" name="bioRxiv">
        <title>A reference genome for Trichogramma kaykai: A tiny desert-dwelling parasitoid wasp with competing sex-ratio distorters.</title>
        <authorList>
            <person name="Culotta J."/>
            <person name="Lindsey A.R."/>
        </authorList>
    </citation>
    <scope>NUCLEOTIDE SEQUENCE [LARGE SCALE GENOMIC DNA]</scope>
    <source>
        <strain evidence="4 5">KSX58</strain>
    </source>
</reference>
<dbReference type="Proteomes" id="UP001627154">
    <property type="component" value="Unassembled WGS sequence"/>
</dbReference>
<name>A0ABD2WZ14_9HYME</name>
<evidence type="ECO:0000313" key="5">
    <source>
        <dbReference type="Proteomes" id="UP001627154"/>
    </source>
</evidence>
<accession>A0ABD2WZ14</accession>
<comment type="similarity">
    <text evidence="1">Belongs to the menorin family.</text>
</comment>